<evidence type="ECO:0000256" key="4">
    <source>
        <dbReference type="ARBA" id="ARBA00022553"/>
    </source>
</evidence>
<evidence type="ECO:0000256" key="1">
    <source>
        <dbReference type="ARBA" id="ARBA00004123"/>
    </source>
</evidence>
<dbReference type="InterPro" id="IPR038120">
    <property type="entry name" value="Rpb1_funnel_sf"/>
</dbReference>
<evidence type="ECO:0000256" key="12">
    <source>
        <dbReference type="ARBA" id="ARBA00023163"/>
    </source>
</evidence>
<evidence type="ECO:0000256" key="6">
    <source>
        <dbReference type="ARBA" id="ARBA00022695"/>
    </source>
</evidence>
<keyword evidence="10" id="KW-0460">Magnesium</keyword>
<gene>
    <name evidence="18" type="primary">RPB1</name>
    <name evidence="18" type="ORF">FOA43_002894</name>
</gene>
<dbReference type="CDD" id="cd02584">
    <property type="entry name" value="RNAP_II_Rpb1_C"/>
    <property type="match status" value="1"/>
</dbReference>
<keyword evidence="11" id="KW-0238">DNA-binding</keyword>
<dbReference type="FunFam" id="3.30.1490.180:FF:000001">
    <property type="entry name" value="DNA-directed RNA polymerase subunit"/>
    <property type="match status" value="1"/>
</dbReference>
<dbReference type="PROSITE" id="PS00115">
    <property type="entry name" value="RNA_POL_II_REPEAT"/>
    <property type="match status" value="12"/>
</dbReference>
<dbReference type="GO" id="GO:0046872">
    <property type="term" value="F:metal ion binding"/>
    <property type="evidence" value="ECO:0007669"/>
    <property type="project" value="UniProtKB-KW"/>
</dbReference>
<dbReference type="Pfam" id="PF04990">
    <property type="entry name" value="RNA_pol_Rpb1_7"/>
    <property type="match status" value="1"/>
</dbReference>
<dbReference type="SUPFAM" id="SSF64484">
    <property type="entry name" value="beta and beta-prime subunits of DNA dependent RNA-polymerase"/>
    <property type="match status" value="1"/>
</dbReference>
<dbReference type="EMBL" id="CP064814">
    <property type="protein sequence ID" value="QPG75539.1"/>
    <property type="molecule type" value="Genomic_DNA"/>
</dbReference>
<reference evidence="18" key="1">
    <citation type="submission" date="2020-10" db="EMBL/GenBank/DDBJ databases">
        <authorList>
            <person name="Roach M.J.R."/>
        </authorList>
    </citation>
    <scope>NUCLEOTIDE SEQUENCE</scope>
    <source>
        <strain evidence="18">CBS 1945</strain>
    </source>
</reference>
<evidence type="ECO:0000256" key="10">
    <source>
        <dbReference type="ARBA" id="ARBA00022842"/>
    </source>
</evidence>
<dbReference type="GO" id="GO:0003677">
    <property type="term" value="F:DNA binding"/>
    <property type="evidence" value="ECO:0007669"/>
    <property type="project" value="UniProtKB-KW"/>
</dbReference>
<dbReference type="GO" id="GO:0005665">
    <property type="term" value="C:RNA polymerase II, core complex"/>
    <property type="evidence" value="ECO:0007669"/>
    <property type="project" value="TreeGrafter"/>
</dbReference>
<dbReference type="EC" id="2.7.7.6" evidence="15"/>
<dbReference type="GO" id="GO:0006368">
    <property type="term" value="P:transcription elongation by RNA polymerase II"/>
    <property type="evidence" value="ECO:0007669"/>
    <property type="project" value="UniProtKB-ARBA"/>
</dbReference>
<dbReference type="RefSeq" id="XP_038779104.1">
    <property type="nucleotide sequence ID" value="XM_038923176.1"/>
</dbReference>
<dbReference type="GO" id="GO:0003899">
    <property type="term" value="F:DNA-directed RNA polymerase activity"/>
    <property type="evidence" value="ECO:0007669"/>
    <property type="project" value="UniProtKB-EC"/>
</dbReference>
<evidence type="ECO:0000256" key="3">
    <source>
        <dbReference type="ARBA" id="ARBA00022478"/>
    </source>
</evidence>
<evidence type="ECO:0000313" key="19">
    <source>
        <dbReference type="Proteomes" id="UP000662931"/>
    </source>
</evidence>
<dbReference type="CDD" id="cd02733">
    <property type="entry name" value="RNAP_II_RPB1_N"/>
    <property type="match status" value="1"/>
</dbReference>
<evidence type="ECO:0000256" key="8">
    <source>
        <dbReference type="ARBA" id="ARBA00022737"/>
    </source>
</evidence>
<evidence type="ECO:0000313" key="18">
    <source>
        <dbReference type="EMBL" id="QPG75539.1"/>
    </source>
</evidence>
<dbReference type="NCBIfam" id="NF006336">
    <property type="entry name" value="PRK08566.1"/>
    <property type="match status" value="1"/>
</dbReference>
<comment type="function">
    <text evidence="15">DNA-dependent RNA polymerase catalyzes the transcription of DNA into RNA using the four ribonucleoside triphosphates as substrates.</text>
</comment>
<dbReference type="Gene3D" id="1.10.132.30">
    <property type="match status" value="1"/>
</dbReference>
<dbReference type="InterPro" id="IPR038593">
    <property type="entry name" value="RNA_pol_Rpb1_7_sf"/>
</dbReference>
<keyword evidence="5 15" id="KW-0808">Transferase</keyword>
<dbReference type="Gene3D" id="2.40.40.20">
    <property type="match status" value="1"/>
</dbReference>
<evidence type="ECO:0000256" key="16">
    <source>
        <dbReference type="SAM" id="MobiDB-lite"/>
    </source>
</evidence>
<dbReference type="Pfam" id="PF04998">
    <property type="entry name" value="RNA_pol_Rpb1_5"/>
    <property type="match status" value="1"/>
</dbReference>
<dbReference type="GO" id="GO:0006367">
    <property type="term" value="P:transcription initiation at RNA polymerase II promoter"/>
    <property type="evidence" value="ECO:0007669"/>
    <property type="project" value="UniProtKB-ARBA"/>
</dbReference>
<keyword evidence="7" id="KW-0479">Metal-binding</keyword>
<comment type="similarity">
    <text evidence="2 15">Belongs to the RNA polymerase beta' chain family.</text>
</comment>
<dbReference type="PRINTS" id="PR01217">
    <property type="entry name" value="PRICHEXTENSN"/>
</dbReference>
<keyword evidence="12 15" id="KW-0804">Transcription</keyword>
<dbReference type="InterPro" id="IPR007081">
    <property type="entry name" value="RNA_pol_Rpb1_5"/>
</dbReference>
<evidence type="ECO:0000256" key="9">
    <source>
        <dbReference type="ARBA" id="ARBA00022833"/>
    </source>
</evidence>
<keyword evidence="19" id="KW-1185">Reference proteome</keyword>
<dbReference type="InterPro" id="IPR007080">
    <property type="entry name" value="RNA_pol_Rpb1_1"/>
</dbReference>
<evidence type="ECO:0000259" key="17">
    <source>
        <dbReference type="SMART" id="SM00663"/>
    </source>
</evidence>
<feature type="compositionally biased region" description="Low complexity" evidence="16">
    <location>
        <begin position="1448"/>
        <end position="1462"/>
    </location>
</feature>
<dbReference type="FunFam" id="1.10.150.390:FF:000001">
    <property type="entry name" value="DNA-directed RNA polymerase subunit"/>
    <property type="match status" value="1"/>
</dbReference>
<feature type="region of interest" description="Disordered" evidence="16">
    <location>
        <begin position="1495"/>
        <end position="1754"/>
    </location>
</feature>
<dbReference type="Gene3D" id="6.10.250.2940">
    <property type="match status" value="1"/>
</dbReference>
<evidence type="ECO:0000256" key="13">
    <source>
        <dbReference type="ARBA" id="ARBA00023242"/>
    </source>
</evidence>
<dbReference type="SMART" id="SM00663">
    <property type="entry name" value="RPOLA_N"/>
    <property type="match status" value="1"/>
</dbReference>
<comment type="catalytic activity">
    <reaction evidence="14 15">
        <text>RNA(n) + a ribonucleoside 5'-triphosphate = RNA(n+1) + diphosphate</text>
        <dbReference type="Rhea" id="RHEA:21248"/>
        <dbReference type="Rhea" id="RHEA-COMP:14527"/>
        <dbReference type="Rhea" id="RHEA-COMP:17342"/>
        <dbReference type="ChEBI" id="CHEBI:33019"/>
        <dbReference type="ChEBI" id="CHEBI:61557"/>
        <dbReference type="ChEBI" id="CHEBI:140395"/>
        <dbReference type="EC" id="2.7.7.6"/>
    </reaction>
</comment>
<name>A0A875S746_EENNA</name>
<dbReference type="Gene3D" id="3.30.1360.140">
    <property type="match status" value="1"/>
</dbReference>
<dbReference type="InterPro" id="IPR007073">
    <property type="entry name" value="RNA_pol_Rpb1_7"/>
</dbReference>
<dbReference type="Gene3D" id="4.10.860.120">
    <property type="entry name" value="RNA polymerase II, clamp domain"/>
    <property type="match status" value="2"/>
</dbReference>
<feature type="compositionally biased region" description="Low complexity" evidence="16">
    <location>
        <begin position="1540"/>
        <end position="1743"/>
    </location>
</feature>
<feature type="domain" description="RNA polymerase N-terminal" evidence="17">
    <location>
        <begin position="220"/>
        <end position="523"/>
    </location>
</feature>
<dbReference type="Pfam" id="PF04992">
    <property type="entry name" value="RNA_pol_Rpb1_6"/>
    <property type="match status" value="1"/>
</dbReference>
<dbReference type="Proteomes" id="UP000662931">
    <property type="component" value="Chromosome 3"/>
</dbReference>
<dbReference type="OrthoDB" id="270392at2759"/>
<keyword evidence="13" id="KW-0539">Nucleus</keyword>
<proteinExistence type="inferred from homology"/>
<dbReference type="InterPro" id="IPR045867">
    <property type="entry name" value="DNA-dir_RpoC_beta_prime"/>
</dbReference>
<dbReference type="Pfam" id="PF04983">
    <property type="entry name" value="RNA_pol_Rpb1_3"/>
    <property type="match status" value="1"/>
</dbReference>
<feature type="compositionally biased region" description="Polar residues" evidence="16">
    <location>
        <begin position="1515"/>
        <end position="1533"/>
    </location>
</feature>
<comment type="subcellular location">
    <subcellularLocation>
        <location evidence="1">Nucleus</location>
    </subcellularLocation>
</comment>
<dbReference type="PANTHER" id="PTHR19376">
    <property type="entry name" value="DNA-DIRECTED RNA POLYMERASE"/>
    <property type="match status" value="1"/>
</dbReference>
<evidence type="ECO:0000256" key="11">
    <source>
        <dbReference type="ARBA" id="ARBA00023125"/>
    </source>
</evidence>
<dbReference type="FunFam" id="1.10.274.100:FF:000001">
    <property type="entry name" value="DNA-directed RNA polymerase subunit"/>
    <property type="match status" value="1"/>
</dbReference>
<dbReference type="InterPro" id="IPR007075">
    <property type="entry name" value="RNA_pol_Rpb1_6"/>
</dbReference>
<dbReference type="PANTHER" id="PTHR19376:SF37">
    <property type="entry name" value="DNA-DIRECTED RNA POLYMERASE II SUBUNIT RPB1"/>
    <property type="match status" value="1"/>
</dbReference>
<evidence type="ECO:0000256" key="5">
    <source>
        <dbReference type="ARBA" id="ARBA00022679"/>
    </source>
</evidence>
<dbReference type="Gene3D" id="1.10.274.100">
    <property type="entry name" value="RNA polymerase Rpb1, domain 3"/>
    <property type="match status" value="1"/>
</dbReference>
<dbReference type="FunFam" id="3.30.1360.140:FF:000001">
    <property type="entry name" value="DNA-directed RNA polymerase subunit"/>
    <property type="match status" value="1"/>
</dbReference>
<dbReference type="InterPro" id="IPR000722">
    <property type="entry name" value="RNA_pol_asu"/>
</dbReference>
<feature type="compositionally biased region" description="Basic and acidic residues" evidence="16">
    <location>
        <begin position="1745"/>
        <end position="1754"/>
    </location>
</feature>
<dbReference type="Gene3D" id="6.20.50.80">
    <property type="match status" value="1"/>
</dbReference>
<dbReference type="Pfam" id="PF05001">
    <property type="entry name" value="RNA_pol_Rpb1_R"/>
    <property type="match status" value="15"/>
</dbReference>
<dbReference type="InterPro" id="IPR044893">
    <property type="entry name" value="RNA_pol_Rpb1_clamp_domain"/>
</dbReference>
<evidence type="ECO:0000256" key="7">
    <source>
        <dbReference type="ARBA" id="ARBA00022723"/>
    </source>
</evidence>
<dbReference type="GeneID" id="62196295"/>
<keyword evidence="8" id="KW-0677">Repeat</keyword>
<feature type="compositionally biased region" description="Acidic residues" evidence="16">
    <location>
        <begin position="130"/>
        <end position="141"/>
    </location>
</feature>
<dbReference type="InterPro" id="IPR007083">
    <property type="entry name" value="RNA_pol_Rpb1_4"/>
</dbReference>
<accession>A0A875S746</accession>
<dbReference type="FunFam" id="1.10.132.30:FF:000001">
    <property type="entry name" value="DNA-directed RNA polymerase subunit"/>
    <property type="match status" value="1"/>
</dbReference>
<organism evidence="18 19">
    <name type="scientific">Eeniella nana</name>
    <name type="common">Yeast</name>
    <name type="synonym">Brettanomyces nanus</name>
    <dbReference type="NCBI Taxonomy" id="13502"/>
    <lineage>
        <taxon>Eukaryota</taxon>
        <taxon>Fungi</taxon>
        <taxon>Dikarya</taxon>
        <taxon>Ascomycota</taxon>
        <taxon>Saccharomycotina</taxon>
        <taxon>Pichiomycetes</taxon>
        <taxon>Pichiales</taxon>
        <taxon>Pichiaceae</taxon>
        <taxon>Brettanomyces</taxon>
    </lineage>
</organism>
<dbReference type="Pfam" id="PF04997">
    <property type="entry name" value="RNA_pol_Rpb1_1"/>
    <property type="match status" value="1"/>
</dbReference>
<dbReference type="InterPro" id="IPR042102">
    <property type="entry name" value="RNA_pol_Rpb1_3_sf"/>
</dbReference>
<dbReference type="InterPro" id="IPR000684">
    <property type="entry name" value="RNA_pol_II_repeat_euk"/>
</dbReference>
<dbReference type="KEGG" id="bnn:FOA43_002894"/>
<dbReference type="Pfam" id="PF00623">
    <property type="entry name" value="RNA_pol_Rpb1_2"/>
    <property type="match status" value="1"/>
</dbReference>
<keyword evidence="9" id="KW-0862">Zinc</keyword>
<sequence>MKEIRAISVAKIEYPEIMDPVTMKPRIGGLNDPRLGSIDRNFKCQTCGEDMKECPGHFGHIELAKPVFHIGFMPKIKKLCECVCMNCGKLLLDEHTNPHFAAAIKIRDPKKRFQAVWTLCKTKMVCEVDPPADDDDDDDNDINGTGGPKFRRGGCGSMQPSIRKDGMKLWGTWKRTNLEDETEQIERRQVHAEEVLSVFKHISTDDCVKLGFNEEWARPEWMIMTVLPVPPPPVRPSVAFTDSKRSEDDLTYKLADILKANINVQKFEIDGSPQHVINEFEALLQYHVATYMDNDIAGQPQALQKSGRPIKSIRARLKGKEGRLRGNLMGKRVDFSARSVISGDPNIELDQVGVPMTVAKTLTYPEIVTPYNIQKLTQLVRNGPNQHPGARYVIRDSGERIDLRFNKRAGDIQLQYGWKVERHLMDGDPVLFNRQPSLHKMSMMCHKVRVMPFSTFRINLSVTTPYNADFDGDEMNLHVPQSYETKAELQEIAAVPKQIVSPQSNKPVMGIVQDTLCGVRKMTLRDNFIEYDQVMNMCFWIPNWDGVVPQPAILKPKPLWTGKQIFSLTIPKGIFMQRLDGSLLSPKDSGMLIVNGSVIFGVVNKATVGTSSGGLIHTCMREKGPDVCAQMIGNIQKVVNFWLLHNGFSIGIGDAIADPDTMKTITKTISVAKDQVQEVISDAQKNVLEPEPGMTVRESFEQKVSKILNEARDAAGKSAETSLKDSNNVKQMVTAGSKGSYINISQMSACVGQQIVEGKRINFGFADRSLPHFTKDDYSAESKGFVENSYLRGLTPQELFFHAMAGREGLIDTAVKTAETGYIQRRLLKALEDIMVQYDGTTRNSLGDVIQFIYGEDGLDGTQVEKQVVDTIQGSTDSFEKKYRIDLMDKSKSLRADLVEYGADIVGDMGLQKLLDEEYKQLLSDREFLRTKVFPTGENNWPLPVNIRRVIQNAQQIFHVDRYKANDLTIPEIINGVKDLCKKFIVVRGKGGCLDEAQDNATYLFQCLVRSRMATKRILQEFRLNKDAFEWVLGMIEQQFAKALVNPGEMVGVLAAQSIGEPATQMTLNTFHYAGVSSKNVTLGVPRLKEILNVAKNIKTPALTVYLQDAVAFDIERAKSIQSAIEHTTLKNVTAVTEIFYDPDPKSTVIEEDVDTVEAYFAIPDEKVEENLHKQSPWLLRLELDRAKMLDKQLTMSQVAGKIMENFGDDLFVIWSEDNAEKLVIRCRIVREEKALDEEEEETEDGLLRALETQMLESITLRGITGISRVFMMKYDKTYVDEAGDFAKKKEWVLETDGINLSEVIAVDGVDPTRTYSNSFVEVLSVFGIEAARTALYKEILNVIAFDGSYVNYRHLALLVDLMTYKGHLIAISRHGFNRNETGALMRCTFEETVEILFEAGASAELDTCDGVSQNVIMGQMAPFGTGAFEMYLDEDRLGLLPSEERSTAVAAPSSTPVAASTKNVAGSATPYEDEQLKDDFVHVEDSDKVAFSPMITSTANDDRSGGFTEYGGVSSYQPSSPRFGATSPSYGATSPGYAPTSPGYSPTSPSYSPTSPSYSPTSPSYSPTSPSYSPTSPSYSPTSPSYSPTSPSYSPTSPSYSPTSPSYSPTSPSYSPTSPSYSPTSPSYSPTSPSYSPTSPSYSPTSPSYSPTSPSYSPTSPSYSPTSPSYSPTSPQYSPTSPSYSPTSPQYSPTSPQYSPTSPQYSPTSPQYSPTSPQYSPTSPQYSPTSPQYSPTSPSYSSAADHKEDEEKK</sequence>
<dbReference type="Gene3D" id="3.30.1490.180">
    <property type="entry name" value="RNA polymerase ii"/>
    <property type="match status" value="1"/>
</dbReference>
<feature type="region of interest" description="Disordered" evidence="16">
    <location>
        <begin position="130"/>
        <end position="157"/>
    </location>
</feature>
<keyword evidence="4" id="KW-0597">Phosphoprotein</keyword>
<keyword evidence="6 15" id="KW-0548">Nucleotidyltransferase</keyword>
<dbReference type="Gene3D" id="1.10.150.390">
    <property type="match status" value="1"/>
</dbReference>
<dbReference type="FunFam" id="4.10.860.120:FF:000003">
    <property type="entry name" value="DNA-directed RNA polymerase subunit"/>
    <property type="match status" value="1"/>
</dbReference>
<evidence type="ECO:0000256" key="2">
    <source>
        <dbReference type="ARBA" id="ARBA00006460"/>
    </source>
</evidence>
<dbReference type="Pfam" id="PF05000">
    <property type="entry name" value="RNA_pol_Rpb1_4"/>
    <property type="match status" value="1"/>
</dbReference>
<protein>
    <recommendedName>
        <fullName evidence="15">DNA-directed RNA polymerase subunit</fullName>
        <ecNumber evidence="15">2.7.7.6</ecNumber>
    </recommendedName>
</protein>
<keyword evidence="3 15" id="KW-0240">DNA-directed RNA polymerase</keyword>
<dbReference type="InterPro" id="IPR007066">
    <property type="entry name" value="RNA_pol_Rpb1_3"/>
</dbReference>
<evidence type="ECO:0000256" key="15">
    <source>
        <dbReference type="RuleBase" id="RU004279"/>
    </source>
</evidence>
<evidence type="ECO:0000256" key="14">
    <source>
        <dbReference type="ARBA" id="ARBA00048552"/>
    </source>
</evidence>
<dbReference type="FunFam" id="2.40.40.20:FF:000019">
    <property type="entry name" value="DNA-directed RNA polymerase II subunit RPB1"/>
    <property type="match status" value="1"/>
</dbReference>
<feature type="region of interest" description="Disordered" evidence="16">
    <location>
        <begin position="1446"/>
        <end position="1474"/>
    </location>
</feature>
<dbReference type="InterPro" id="IPR006592">
    <property type="entry name" value="RNA_pol_N"/>
</dbReference>